<sequence>MPKPSSRQNSHKNDRITPQPYRYQPLSPSQSSIRLLRLHPTPDPSWPIRCTLFHTTLKEAPPYVALSYAWGDAAGSSLIIIGSETVSVTRNLRHALLRLRPKRGEEDLVMWIDAICINQEDIPERNFQTANMRAIYQHAASVDVWLGLENDGSSMAVQMARDLNSCQTREEVISLLDRPEAREHLLCLVTLFRRQYWWRIWVIQEVSCAKTAMVYCGDEAIPWTTLDNVCDILKMVESQLRSLFYTHPSYVRTLTYGGPRGLQLSRYSPHLTAPPLLELLLSHKSKKSTDPKDKVYALVGISSSRHTFGKIDYSLSMREIYTHTARHIINTSQKLDVICVKQHDIDQFSLPSWVTDWTRLPPSIGAVVIGLHHHDPPFTASGDSLASASFLHDGYVLKAKGFVVDTIRTVCMPYKKRGPPSEVVPLLEVFHDWWNTFVASFSNSLSSQVRFARAISCGSWSFEREEEYAAKLEAVFALSDQLLSDSDMLRLDPPSRSSTMASSIASLVDEEEDMVSGQDEGEKERLSAVLEAGLMMNRRRLFLSRSDLVGLAHWNAAEGDLVCVLLGCRYPVVLRKERGHYVLIGEAYIDEYMNGEAMKGLKNGQFAFETFEIH</sequence>
<evidence type="ECO:0000259" key="2">
    <source>
        <dbReference type="Pfam" id="PF06985"/>
    </source>
</evidence>
<dbReference type="InterPro" id="IPR052895">
    <property type="entry name" value="HetReg/Transcr_Mod"/>
</dbReference>
<feature type="domain" description="Heterokaryon incompatibility" evidence="2">
    <location>
        <begin position="63"/>
        <end position="205"/>
    </location>
</feature>
<organism evidence="3 4">
    <name type="scientific">Hyaloscypha variabilis (strain UAMH 11265 / GT02V1 / F)</name>
    <name type="common">Meliniomyces variabilis</name>
    <dbReference type="NCBI Taxonomy" id="1149755"/>
    <lineage>
        <taxon>Eukaryota</taxon>
        <taxon>Fungi</taxon>
        <taxon>Dikarya</taxon>
        <taxon>Ascomycota</taxon>
        <taxon>Pezizomycotina</taxon>
        <taxon>Leotiomycetes</taxon>
        <taxon>Helotiales</taxon>
        <taxon>Hyaloscyphaceae</taxon>
        <taxon>Hyaloscypha</taxon>
        <taxon>Hyaloscypha variabilis</taxon>
    </lineage>
</organism>
<protein>
    <submittedName>
        <fullName evidence="3">HET-domain-containing protein</fullName>
    </submittedName>
</protein>
<dbReference type="EMBL" id="KZ613957">
    <property type="protein sequence ID" value="PMD32867.1"/>
    <property type="molecule type" value="Genomic_DNA"/>
</dbReference>
<dbReference type="Proteomes" id="UP000235786">
    <property type="component" value="Unassembled WGS sequence"/>
</dbReference>
<name>A0A2J6R2W7_HYAVF</name>
<dbReference type="AlphaFoldDB" id="A0A2J6R2W7"/>
<reference evidence="3 4" key="1">
    <citation type="submission" date="2016-04" db="EMBL/GenBank/DDBJ databases">
        <title>A degradative enzymes factory behind the ericoid mycorrhizal symbiosis.</title>
        <authorList>
            <consortium name="DOE Joint Genome Institute"/>
            <person name="Martino E."/>
            <person name="Morin E."/>
            <person name="Grelet G."/>
            <person name="Kuo A."/>
            <person name="Kohler A."/>
            <person name="Daghino S."/>
            <person name="Barry K."/>
            <person name="Choi C."/>
            <person name="Cichocki N."/>
            <person name="Clum A."/>
            <person name="Copeland A."/>
            <person name="Hainaut M."/>
            <person name="Haridas S."/>
            <person name="Labutti K."/>
            <person name="Lindquist E."/>
            <person name="Lipzen A."/>
            <person name="Khouja H.-R."/>
            <person name="Murat C."/>
            <person name="Ohm R."/>
            <person name="Olson A."/>
            <person name="Spatafora J."/>
            <person name="Veneault-Fourrey C."/>
            <person name="Henrissat B."/>
            <person name="Grigoriev I."/>
            <person name="Martin F."/>
            <person name="Perotto S."/>
        </authorList>
    </citation>
    <scope>NUCLEOTIDE SEQUENCE [LARGE SCALE GENOMIC DNA]</scope>
    <source>
        <strain evidence="3 4">F</strain>
    </source>
</reference>
<dbReference type="PANTHER" id="PTHR24148">
    <property type="entry name" value="ANKYRIN REPEAT DOMAIN-CONTAINING PROTEIN 39 HOMOLOG-RELATED"/>
    <property type="match status" value="1"/>
</dbReference>
<gene>
    <name evidence="3" type="ORF">L207DRAFT_518292</name>
</gene>
<evidence type="ECO:0000313" key="3">
    <source>
        <dbReference type="EMBL" id="PMD32867.1"/>
    </source>
</evidence>
<feature type="region of interest" description="Disordered" evidence="1">
    <location>
        <begin position="1"/>
        <end position="29"/>
    </location>
</feature>
<keyword evidence="4" id="KW-1185">Reference proteome</keyword>
<dbReference type="STRING" id="1149755.A0A2J6R2W7"/>
<accession>A0A2J6R2W7</accession>
<proteinExistence type="predicted"/>
<dbReference type="PANTHER" id="PTHR24148:SF73">
    <property type="entry name" value="HET DOMAIN PROTEIN (AFU_ORTHOLOGUE AFUA_8G01020)"/>
    <property type="match status" value="1"/>
</dbReference>
<dbReference type="Pfam" id="PF26639">
    <property type="entry name" value="Het-6_barrel"/>
    <property type="match status" value="1"/>
</dbReference>
<dbReference type="Pfam" id="PF06985">
    <property type="entry name" value="HET"/>
    <property type="match status" value="1"/>
</dbReference>
<dbReference type="InterPro" id="IPR010730">
    <property type="entry name" value="HET"/>
</dbReference>
<evidence type="ECO:0000313" key="4">
    <source>
        <dbReference type="Proteomes" id="UP000235786"/>
    </source>
</evidence>
<evidence type="ECO:0000256" key="1">
    <source>
        <dbReference type="SAM" id="MobiDB-lite"/>
    </source>
</evidence>
<dbReference type="OrthoDB" id="194358at2759"/>